<accession>A0A7S5R3N2</accession>
<keyword evidence="2" id="KW-1185">Reference proteome</keyword>
<dbReference type="Proteomes" id="UP000605518">
    <property type="component" value="Segment"/>
</dbReference>
<protein>
    <submittedName>
        <fullName evidence="1">Uncharacterized protein</fullName>
    </submittedName>
</protein>
<proteinExistence type="predicted"/>
<gene>
    <name evidence="1" type="ORF">EVB55_241</name>
</gene>
<sequence>MSDQNEQLDRFQMMKMCISCRHYNSGHNECRRFPPVPVTYIEKRYDSYNHLIEYPTVIWSFPTVEANNPKCGEHVLEPRFG</sequence>
<dbReference type="EMBL" id="MN988486">
    <property type="protein sequence ID" value="QIG68176.1"/>
    <property type="molecule type" value="Genomic_DNA"/>
</dbReference>
<reference evidence="1" key="1">
    <citation type="submission" date="2020-01" db="EMBL/GenBank/DDBJ databases">
        <title>Patterns of diversity and host range of bacteriophage communities associated with bean-nodulatin bacteria.</title>
        <authorList>
            <person name="Vann Cauwenberghe J."/>
            <person name="Santamaria R.I."/>
            <person name="Bustos P."/>
            <person name="Juarez S."/>
            <person name="Gonzalez V."/>
        </authorList>
    </citation>
    <scope>NUCLEOTIDE SEQUENCE</scope>
</reference>
<name>A0A7S5R3N2_9CAUD</name>
<organism evidence="1 2">
    <name type="scientific">Rhizobium phage RHph_Y68</name>
    <dbReference type="NCBI Taxonomy" id="2509787"/>
    <lineage>
        <taxon>Viruses</taxon>
        <taxon>Duplodnaviria</taxon>
        <taxon>Heunggongvirae</taxon>
        <taxon>Uroviricota</taxon>
        <taxon>Caudoviricetes</taxon>
        <taxon>Pootjesviridae</taxon>
        <taxon>Staniewskivirinae</taxon>
        <taxon>Trinifflemingvirus</taxon>
        <taxon>Trinifflemingvirus Y68</taxon>
    </lineage>
</organism>
<evidence type="ECO:0000313" key="2">
    <source>
        <dbReference type="Proteomes" id="UP000605518"/>
    </source>
</evidence>
<evidence type="ECO:0000313" key="1">
    <source>
        <dbReference type="EMBL" id="QIG68176.1"/>
    </source>
</evidence>